<sequence length="222" mass="24450">MIIITGASKGIGKFLYESYKSQGFDVIGTYHSSKVEGLYKLDISNKLEVEQFVESIKDKLSNVVLISCSGTSYSSFAHKSDIDLWESVVDVNLKGTFNIIRNLLPYMRQDGFGRIINFSSVVAQMGVHGTSAYAASKSALWGMTKAIAIENATKNITINNINLGYFEIGMGLDMPADYKKIIMEKIPTKSFGNPEDIIKTINYIKDTSYLNGANIDLNGAII</sequence>
<dbReference type="Gene3D" id="3.40.50.720">
    <property type="entry name" value="NAD(P)-binding Rossmann-like Domain"/>
    <property type="match status" value="1"/>
</dbReference>
<dbReference type="PRINTS" id="PR00081">
    <property type="entry name" value="GDHRDH"/>
</dbReference>
<comment type="caution">
    <text evidence="3">The sequence shown here is derived from an EMBL/GenBank/DDBJ whole genome shotgun (WGS) entry which is preliminary data.</text>
</comment>
<dbReference type="PRINTS" id="PR00080">
    <property type="entry name" value="SDRFAMILY"/>
</dbReference>
<proteinExistence type="inferred from homology"/>
<dbReference type="PANTHER" id="PTHR42879">
    <property type="entry name" value="3-OXOACYL-(ACYL-CARRIER-PROTEIN) REDUCTASE"/>
    <property type="match status" value="1"/>
</dbReference>
<dbReference type="EMBL" id="JAEMEF010000001">
    <property type="protein sequence ID" value="MBL7558518.1"/>
    <property type="molecule type" value="Genomic_DNA"/>
</dbReference>
<evidence type="ECO:0000313" key="4">
    <source>
        <dbReference type="Proteomes" id="UP000605013"/>
    </source>
</evidence>
<dbReference type="InterPro" id="IPR020904">
    <property type="entry name" value="Sc_DH/Rdtase_CS"/>
</dbReference>
<dbReference type="InterPro" id="IPR036291">
    <property type="entry name" value="NAD(P)-bd_dom_sf"/>
</dbReference>
<keyword evidence="4" id="KW-1185">Reference proteome</keyword>
<dbReference type="PANTHER" id="PTHR42879:SF2">
    <property type="entry name" value="3-OXOACYL-[ACYL-CARRIER-PROTEIN] REDUCTASE FABG"/>
    <property type="match status" value="1"/>
</dbReference>
<evidence type="ECO:0000256" key="2">
    <source>
        <dbReference type="RuleBase" id="RU000363"/>
    </source>
</evidence>
<protein>
    <submittedName>
        <fullName evidence="3">SDR family NAD(P)-dependent oxidoreductase</fullName>
    </submittedName>
</protein>
<dbReference type="InterPro" id="IPR050259">
    <property type="entry name" value="SDR"/>
</dbReference>
<name>A0ABS1WHI6_9FLAO</name>
<dbReference type="Proteomes" id="UP000605013">
    <property type="component" value="Unassembled WGS sequence"/>
</dbReference>
<dbReference type="InterPro" id="IPR002347">
    <property type="entry name" value="SDR_fam"/>
</dbReference>
<dbReference type="PROSITE" id="PS00061">
    <property type="entry name" value="ADH_SHORT"/>
    <property type="match status" value="1"/>
</dbReference>
<dbReference type="Pfam" id="PF00106">
    <property type="entry name" value="adh_short"/>
    <property type="match status" value="1"/>
</dbReference>
<reference evidence="3 4" key="1">
    <citation type="submission" date="2020-12" db="EMBL/GenBank/DDBJ databases">
        <title>Olleya sediminilitoris sp. nov., isolated from a tidal flat.</title>
        <authorList>
            <person name="Park S."/>
            <person name="Yoon J.-H."/>
        </authorList>
    </citation>
    <scope>NUCLEOTIDE SEQUENCE [LARGE SCALE GENOMIC DNA]</scope>
    <source>
        <strain evidence="3 4">YSTF-M6</strain>
    </source>
</reference>
<dbReference type="SUPFAM" id="SSF51735">
    <property type="entry name" value="NAD(P)-binding Rossmann-fold domains"/>
    <property type="match status" value="1"/>
</dbReference>
<organism evidence="3 4">
    <name type="scientific">Olleya sediminilitoris</name>
    <dbReference type="NCBI Taxonomy" id="2795739"/>
    <lineage>
        <taxon>Bacteria</taxon>
        <taxon>Pseudomonadati</taxon>
        <taxon>Bacteroidota</taxon>
        <taxon>Flavobacteriia</taxon>
        <taxon>Flavobacteriales</taxon>
        <taxon>Flavobacteriaceae</taxon>
    </lineage>
</organism>
<evidence type="ECO:0000313" key="3">
    <source>
        <dbReference type="EMBL" id="MBL7558518.1"/>
    </source>
</evidence>
<comment type="similarity">
    <text evidence="1 2">Belongs to the short-chain dehydrogenases/reductases (SDR) family.</text>
</comment>
<dbReference type="RefSeq" id="WP_054852273.1">
    <property type="nucleotide sequence ID" value="NZ_JAEMEF010000001.1"/>
</dbReference>
<accession>A0ABS1WHI6</accession>
<gene>
    <name evidence="3" type="ORF">JAO71_01785</name>
</gene>
<evidence type="ECO:0000256" key="1">
    <source>
        <dbReference type="ARBA" id="ARBA00006484"/>
    </source>
</evidence>